<gene>
    <name evidence="1" type="ORF">J3R75_001727</name>
</gene>
<dbReference type="EMBL" id="JAUSVL010000001">
    <property type="protein sequence ID" value="MDQ0289620.1"/>
    <property type="molecule type" value="Genomic_DNA"/>
</dbReference>
<dbReference type="InterPro" id="IPR044668">
    <property type="entry name" value="PuuD-like"/>
</dbReference>
<comment type="caution">
    <text evidence="1">The sequence shown here is derived from an EMBL/GenBank/DDBJ whole genome shotgun (WGS) entry which is preliminary data.</text>
</comment>
<accession>A0AAE3VFW5</accession>
<dbReference type="PANTHER" id="PTHR43235:SF1">
    <property type="entry name" value="GLUTAMINE AMIDOTRANSFERASE PB2B2.05-RELATED"/>
    <property type="match status" value="1"/>
</dbReference>
<protein>
    <submittedName>
        <fullName evidence="1">Glutamine amidotransferase</fullName>
    </submittedName>
</protein>
<name>A0AAE3VFW5_9BACT</name>
<keyword evidence="2" id="KW-1185">Reference proteome</keyword>
<sequence length="235" mass="25424">MAKPLIGISCGLEPVRGQLALPIEYAEALAAAGALPVLIPPLADLRSAKAYCRGLDGVILSGGPDIRASRYGQANHSAMTILPARREDWDLALAQELLAHSSKPLMGICLGCQEMNVAAGGTLYRHIPDDMPAALEHRRTRPPAETWHDVELVADTLLYSLLGSTSIRCNSSHHQAVGRLAVPFQAIAHSSDGVIEAFTLREAGGRFLLALQWHPERIWQQPYQLKLFQALVAAC</sequence>
<dbReference type="AlphaFoldDB" id="A0AAE3VFW5"/>
<evidence type="ECO:0000313" key="2">
    <source>
        <dbReference type="Proteomes" id="UP001238163"/>
    </source>
</evidence>
<organism evidence="1 2">
    <name type="scientific">Oligosphaera ethanolica</name>
    <dbReference type="NCBI Taxonomy" id="760260"/>
    <lineage>
        <taxon>Bacteria</taxon>
        <taxon>Pseudomonadati</taxon>
        <taxon>Lentisphaerota</taxon>
        <taxon>Oligosphaeria</taxon>
        <taxon>Oligosphaerales</taxon>
        <taxon>Oligosphaeraceae</taxon>
        <taxon>Oligosphaera</taxon>
    </lineage>
</organism>
<dbReference type="GO" id="GO:0033969">
    <property type="term" value="F:gamma-glutamyl-gamma-aminobutyrate hydrolase activity"/>
    <property type="evidence" value="ECO:0007669"/>
    <property type="project" value="TreeGrafter"/>
</dbReference>
<dbReference type="GO" id="GO:0005829">
    <property type="term" value="C:cytosol"/>
    <property type="evidence" value="ECO:0007669"/>
    <property type="project" value="TreeGrafter"/>
</dbReference>
<dbReference type="RefSeq" id="WP_307261076.1">
    <property type="nucleotide sequence ID" value="NZ_JAUSVL010000001.1"/>
</dbReference>
<reference evidence="1" key="1">
    <citation type="submission" date="2023-07" db="EMBL/GenBank/DDBJ databases">
        <title>Genomic Encyclopedia of Type Strains, Phase IV (KMG-IV): sequencing the most valuable type-strain genomes for metagenomic binning, comparative biology and taxonomic classification.</title>
        <authorList>
            <person name="Goeker M."/>
        </authorList>
    </citation>
    <scope>NUCLEOTIDE SEQUENCE</scope>
    <source>
        <strain evidence="1">DSM 24202</strain>
    </source>
</reference>
<dbReference type="CDD" id="cd01745">
    <property type="entry name" value="GATase1_2"/>
    <property type="match status" value="1"/>
</dbReference>
<dbReference type="Gene3D" id="3.40.50.880">
    <property type="match status" value="1"/>
</dbReference>
<dbReference type="GO" id="GO:0006598">
    <property type="term" value="P:polyamine catabolic process"/>
    <property type="evidence" value="ECO:0007669"/>
    <property type="project" value="TreeGrafter"/>
</dbReference>
<evidence type="ECO:0000313" key="1">
    <source>
        <dbReference type="EMBL" id="MDQ0289620.1"/>
    </source>
</evidence>
<dbReference type="InterPro" id="IPR011697">
    <property type="entry name" value="Peptidase_C26"/>
</dbReference>
<dbReference type="Proteomes" id="UP001238163">
    <property type="component" value="Unassembled WGS sequence"/>
</dbReference>
<dbReference type="InterPro" id="IPR029062">
    <property type="entry name" value="Class_I_gatase-like"/>
</dbReference>
<dbReference type="PANTHER" id="PTHR43235">
    <property type="entry name" value="GLUTAMINE AMIDOTRANSFERASE PB2B2.05-RELATED"/>
    <property type="match status" value="1"/>
</dbReference>
<proteinExistence type="predicted"/>
<dbReference type="Pfam" id="PF07722">
    <property type="entry name" value="Peptidase_C26"/>
    <property type="match status" value="1"/>
</dbReference>
<dbReference type="SUPFAM" id="SSF52317">
    <property type="entry name" value="Class I glutamine amidotransferase-like"/>
    <property type="match status" value="1"/>
</dbReference>
<dbReference type="PROSITE" id="PS51273">
    <property type="entry name" value="GATASE_TYPE_1"/>
    <property type="match status" value="1"/>
</dbReference>
<keyword evidence="1" id="KW-0315">Glutamine amidotransferase</keyword>